<accession>A0AAW2TWW3</accession>
<dbReference type="GO" id="GO:0016020">
    <property type="term" value="C:membrane"/>
    <property type="evidence" value="ECO:0007669"/>
    <property type="project" value="UniProtKB-SubCell"/>
</dbReference>
<dbReference type="EMBL" id="JACGWJ010000007">
    <property type="protein sequence ID" value="KAL0409525.1"/>
    <property type="molecule type" value="Genomic_DNA"/>
</dbReference>
<dbReference type="GO" id="GO:0020037">
    <property type="term" value="F:heme binding"/>
    <property type="evidence" value="ECO:0007669"/>
    <property type="project" value="InterPro"/>
</dbReference>
<name>A0AAW2TWW3_SESRA</name>
<evidence type="ECO:0000256" key="3">
    <source>
        <dbReference type="SAM" id="MobiDB-lite"/>
    </source>
</evidence>
<organism evidence="4">
    <name type="scientific">Sesamum radiatum</name>
    <name type="common">Black benniseed</name>
    <dbReference type="NCBI Taxonomy" id="300843"/>
    <lineage>
        <taxon>Eukaryota</taxon>
        <taxon>Viridiplantae</taxon>
        <taxon>Streptophyta</taxon>
        <taxon>Embryophyta</taxon>
        <taxon>Tracheophyta</taxon>
        <taxon>Spermatophyta</taxon>
        <taxon>Magnoliopsida</taxon>
        <taxon>eudicotyledons</taxon>
        <taxon>Gunneridae</taxon>
        <taxon>Pentapetalae</taxon>
        <taxon>asterids</taxon>
        <taxon>lamiids</taxon>
        <taxon>Lamiales</taxon>
        <taxon>Pedaliaceae</taxon>
        <taxon>Sesamum</taxon>
    </lineage>
</organism>
<dbReference type="AlphaFoldDB" id="A0AAW2TWW3"/>
<dbReference type="InterPro" id="IPR036396">
    <property type="entry name" value="Cyt_P450_sf"/>
</dbReference>
<dbReference type="InterPro" id="IPR002401">
    <property type="entry name" value="Cyt_P450_E_grp-I"/>
</dbReference>
<reference evidence="4" key="2">
    <citation type="journal article" date="2024" name="Plant">
        <title>Genomic evolution and insights into agronomic trait innovations of Sesamum species.</title>
        <authorList>
            <person name="Miao H."/>
            <person name="Wang L."/>
            <person name="Qu L."/>
            <person name="Liu H."/>
            <person name="Sun Y."/>
            <person name="Le M."/>
            <person name="Wang Q."/>
            <person name="Wei S."/>
            <person name="Zheng Y."/>
            <person name="Lin W."/>
            <person name="Duan Y."/>
            <person name="Cao H."/>
            <person name="Xiong S."/>
            <person name="Wang X."/>
            <person name="Wei L."/>
            <person name="Li C."/>
            <person name="Ma Q."/>
            <person name="Ju M."/>
            <person name="Zhao R."/>
            <person name="Li G."/>
            <person name="Mu C."/>
            <person name="Tian Q."/>
            <person name="Mei H."/>
            <person name="Zhang T."/>
            <person name="Gao T."/>
            <person name="Zhang H."/>
        </authorList>
    </citation>
    <scope>NUCLEOTIDE SEQUENCE</scope>
    <source>
        <strain evidence="4">G02</strain>
    </source>
</reference>
<evidence type="ECO:0000313" key="4">
    <source>
        <dbReference type="EMBL" id="KAL0409525.1"/>
    </source>
</evidence>
<proteinExistence type="predicted"/>
<dbReference type="GO" id="GO:0004497">
    <property type="term" value="F:monooxygenase activity"/>
    <property type="evidence" value="ECO:0007669"/>
    <property type="project" value="InterPro"/>
</dbReference>
<gene>
    <name evidence="4" type="ORF">Sradi_1886900</name>
</gene>
<dbReference type="PRINTS" id="PR00463">
    <property type="entry name" value="EP450I"/>
</dbReference>
<protein>
    <submittedName>
        <fullName evidence="4">Cytochrome</fullName>
    </submittedName>
</protein>
<dbReference type="GO" id="GO:0016705">
    <property type="term" value="F:oxidoreductase activity, acting on paired donors, with incorporation or reduction of molecular oxygen"/>
    <property type="evidence" value="ECO:0007669"/>
    <property type="project" value="InterPro"/>
</dbReference>
<comment type="caution">
    <text evidence="4">The sequence shown here is derived from an EMBL/GenBank/DDBJ whole genome shotgun (WGS) entry which is preliminary data.</text>
</comment>
<reference evidence="4" key="1">
    <citation type="submission" date="2020-06" db="EMBL/GenBank/DDBJ databases">
        <authorList>
            <person name="Li T."/>
            <person name="Hu X."/>
            <person name="Zhang T."/>
            <person name="Song X."/>
            <person name="Zhang H."/>
            <person name="Dai N."/>
            <person name="Sheng W."/>
            <person name="Hou X."/>
            <person name="Wei L."/>
        </authorList>
    </citation>
    <scope>NUCLEOTIDE SEQUENCE</scope>
    <source>
        <strain evidence="4">G02</strain>
        <tissue evidence="4">Leaf</tissue>
    </source>
</reference>
<dbReference type="Gene3D" id="1.10.630.10">
    <property type="entry name" value="Cytochrome P450"/>
    <property type="match status" value="1"/>
</dbReference>
<sequence length="213" mass="24013">MNMLWGGIVEGEEGRRVGDEFREVVIKLVDLLGKPNIADFYPILAWFDIQGVKKEMEGYVQSLDRIFEDVIARYRKMLSRGIQKEGKKDFLQVLLELKEKEDSEMSMSLTQIKALFVDIVAGGTDTTATMIEWAMAELLNNPEAMANVQNELSEMVGLNTKVEEFHIHKLKYLEAVIKETMRLHPAVPLLLPKSPTQTSTVGGYTVPKEPGPS</sequence>
<dbReference type="Pfam" id="PF00067">
    <property type="entry name" value="p450"/>
    <property type="match status" value="1"/>
</dbReference>
<keyword evidence="2" id="KW-0560">Oxidoreductase</keyword>
<dbReference type="PRINTS" id="PR00385">
    <property type="entry name" value="P450"/>
</dbReference>
<dbReference type="SUPFAM" id="SSF48264">
    <property type="entry name" value="Cytochrome P450"/>
    <property type="match status" value="1"/>
</dbReference>
<feature type="region of interest" description="Disordered" evidence="3">
    <location>
        <begin position="194"/>
        <end position="213"/>
    </location>
</feature>
<dbReference type="PANTHER" id="PTHR47951:SF7">
    <property type="entry name" value="FLAVONOID 3',5'-HYDROXYLASE-LIKE ISOFORM X1"/>
    <property type="match status" value="1"/>
</dbReference>
<evidence type="ECO:0000256" key="2">
    <source>
        <dbReference type="ARBA" id="ARBA00023002"/>
    </source>
</evidence>
<dbReference type="GO" id="GO:0005506">
    <property type="term" value="F:iron ion binding"/>
    <property type="evidence" value="ECO:0007669"/>
    <property type="project" value="InterPro"/>
</dbReference>
<dbReference type="InterPro" id="IPR001128">
    <property type="entry name" value="Cyt_P450"/>
</dbReference>
<evidence type="ECO:0000256" key="1">
    <source>
        <dbReference type="ARBA" id="ARBA00004167"/>
    </source>
</evidence>
<dbReference type="PANTHER" id="PTHR47951">
    <property type="entry name" value="OS08G0547900 PROTEIN"/>
    <property type="match status" value="1"/>
</dbReference>
<comment type="subcellular location">
    <subcellularLocation>
        <location evidence="1">Membrane</location>
        <topology evidence="1">Single-pass membrane protein</topology>
    </subcellularLocation>
</comment>